<comment type="caution">
    <text evidence="7">The sequence shown here is derived from an EMBL/GenBank/DDBJ whole genome shotgun (WGS) entry which is preliminary data.</text>
</comment>
<evidence type="ECO:0000313" key="8">
    <source>
        <dbReference type="Proteomes" id="UP001176471"/>
    </source>
</evidence>
<dbReference type="SMART" id="SM00857">
    <property type="entry name" value="Resolvase"/>
    <property type="match status" value="1"/>
</dbReference>
<dbReference type="InterPro" id="IPR006119">
    <property type="entry name" value="Resolv_N"/>
</dbReference>
<dbReference type="RefSeq" id="WP_304537769.1">
    <property type="nucleotide sequence ID" value="NZ_JAUQOM010000034.1"/>
</dbReference>
<feature type="active site" description="O-(5'-phospho-DNA)-serine intermediate" evidence="4">
    <location>
        <position position="11"/>
    </location>
</feature>
<dbReference type="Gene3D" id="3.90.1750.20">
    <property type="entry name" value="Putative Large Serine Recombinase, Chain B, Domain 2"/>
    <property type="match status" value="1"/>
</dbReference>
<dbReference type="InterPro" id="IPR036162">
    <property type="entry name" value="Resolvase-like_N_sf"/>
</dbReference>
<keyword evidence="3" id="KW-0233">DNA recombination</keyword>
<accession>A0ABT8ZTE9</accession>
<protein>
    <submittedName>
        <fullName evidence="7">Recombinase family protein</fullName>
    </submittedName>
</protein>
<keyword evidence="8" id="KW-1185">Reference proteome</keyword>
<dbReference type="Pfam" id="PF00239">
    <property type="entry name" value="Resolvase"/>
    <property type="match status" value="1"/>
</dbReference>
<dbReference type="PANTHER" id="PTHR30461:SF23">
    <property type="entry name" value="DNA RECOMBINASE-RELATED"/>
    <property type="match status" value="1"/>
</dbReference>
<feature type="domain" description="Resolvase/invertase-type recombinase catalytic" evidence="5">
    <location>
        <begin position="3"/>
        <end position="148"/>
    </location>
</feature>
<evidence type="ECO:0000256" key="4">
    <source>
        <dbReference type="PROSITE-ProRule" id="PRU10137"/>
    </source>
</evidence>
<evidence type="ECO:0000259" key="5">
    <source>
        <dbReference type="PROSITE" id="PS51736"/>
    </source>
</evidence>
<evidence type="ECO:0000256" key="1">
    <source>
        <dbReference type="ARBA" id="ARBA00022908"/>
    </source>
</evidence>
<dbReference type="PROSITE" id="PS00397">
    <property type="entry name" value="RECOMBINASES_1"/>
    <property type="match status" value="1"/>
</dbReference>
<reference evidence="7" key="1">
    <citation type="submission" date="2023-07" db="EMBL/GenBank/DDBJ databases">
        <title>Bacterial whole genome sequence for Sphingobium sp. HBC34.</title>
        <authorList>
            <person name="Le V."/>
            <person name="Ko S.-R."/>
            <person name="Ahn C.-Y."/>
            <person name="Oh H.-M."/>
        </authorList>
    </citation>
    <scope>NUCLEOTIDE SEQUENCE</scope>
    <source>
        <strain evidence="7">HBC34</strain>
    </source>
</reference>
<name>A0ABT8ZTE9_9SPHN</name>
<dbReference type="PROSITE" id="PS51736">
    <property type="entry name" value="RECOMBINASES_3"/>
    <property type="match status" value="1"/>
</dbReference>
<dbReference type="PANTHER" id="PTHR30461">
    <property type="entry name" value="DNA-INVERTASE FROM LAMBDOID PROPHAGE"/>
    <property type="match status" value="1"/>
</dbReference>
<dbReference type="SUPFAM" id="SSF53041">
    <property type="entry name" value="Resolvase-like"/>
    <property type="match status" value="1"/>
</dbReference>
<evidence type="ECO:0000256" key="2">
    <source>
        <dbReference type="ARBA" id="ARBA00023125"/>
    </source>
</evidence>
<dbReference type="EMBL" id="JAUQOM010000034">
    <property type="protein sequence ID" value="MDO7837517.1"/>
    <property type="molecule type" value="Genomic_DNA"/>
</dbReference>
<dbReference type="Proteomes" id="UP001176471">
    <property type="component" value="Unassembled WGS sequence"/>
</dbReference>
<evidence type="ECO:0000313" key="7">
    <source>
        <dbReference type="EMBL" id="MDO7837517.1"/>
    </source>
</evidence>
<sequence length="510" mass="58508">MKTVFAYIRVSTVKQGMRGSSLQEQQSAIRAYAERHALVVSEWFEEQETAAKRGRPVFARMLKMLDRGCAEGVVIHKIDRGARNLKDWADLGELMDRGVALHFAHESLDLSSRGGRLAADIQAVVAADFIRNLRDEVRKGFLGRLKQGLYPLPAPIGYTDQGRGLPKLPDPVIGPLVRQVFELYATGRYNLALLEAEAYHLGLRNRRGGRVTRNGFSKLLNNEFYMGIIHIRRTGDRYVGAHDPLVSSTLFQTVQAVLRGRKIQTDVRHDFVYRKRITCVSCGYRLIGERQKGHVYYRCHTHTCPSTSLRESAIDEQMEGILSRITIPEVMHGEIAWEFERLRATDQQGPKEAERQARLRLGQIDQTLGRLTDGYVDQTIERDLYLSRKADLLVQRVRVTEQLSEMSLSGDRRRLKVTQFLELLKRLGQRHGDLFSEEKRELMNSVTSNLRASQKNLLFDWKTGFDVIEKWCDKYCGVPEQDARRRSEKLPQEAIPRLVRDLYTALRKVS</sequence>
<dbReference type="InterPro" id="IPR011109">
    <property type="entry name" value="DNA_bind_recombinase_dom"/>
</dbReference>
<gene>
    <name evidence="7" type="ORF">Q4610_20975</name>
</gene>
<keyword evidence="2" id="KW-0238">DNA-binding</keyword>
<dbReference type="Pfam" id="PF07508">
    <property type="entry name" value="Recombinase"/>
    <property type="match status" value="1"/>
</dbReference>
<dbReference type="CDD" id="cd00338">
    <property type="entry name" value="Ser_Recombinase"/>
    <property type="match status" value="1"/>
</dbReference>
<organism evidence="7 8">
    <name type="scientific">Sphingobium cyanobacteriorum</name>
    <dbReference type="NCBI Taxonomy" id="3063954"/>
    <lineage>
        <taxon>Bacteria</taxon>
        <taxon>Pseudomonadati</taxon>
        <taxon>Pseudomonadota</taxon>
        <taxon>Alphaproteobacteria</taxon>
        <taxon>Sphingomonadales</taxon>
        <taxon>Sphingomonadaceae</taxon>
        <taxon>Sphingobium</taxon>
    </lineage>
</organism>
<feature type="domain" description="Recombinase" evidence="6">
    <location>
        <begin position="155"/>
        <end position="264"/>
    </location>
</feature>
<keyword evidence="1" id="KW-0229">DNA integration</keyword>
<dbReference type="InterPro" id="IPR050639">
    <property type="entry name" value="SSR_resolvase"/>
</dbReference>
<dbReference type="PROSITE" id="PS51737">
    <property type="entry name" value="RECOMBINASE_DNA_BIND"/>
    <property type="match status" value="1"/>
</dbReference>
<proteinExistence type="predicted"/>
<evidence type="ECO:0000259" key="6">
    <source>
        <dbReference type="PROSITE" id="PS51737"/>
    </source>
</evidence>
<dbReference type="InterPro" id="IPR038109">
    <property type="entry name" value="DNA_bind_recomb_sf"/>
</dbReference>
<dbReference type="Gene3D" id="3.40.50.1390">
    <property type="entry name" value="Resolvase, N-terminal catalytic domain"/>
    <property type="match status" value="1"/>
</dbReference>
<dbReference type="InterPro" id="IPR006118">
    <property type="entry name" value="Recombinase_CS"/>
</dbReference>
<evidence type="ECO:0000256" key="3">
    <source>
        <dbReference type="ARBA" id="ARBA00023172"/>
    </source>
</evidence>